<feature type="coiled-coil region" evidence="5">
    <location>
        <begin position="29"/>
        <end position="98"/>
    </location>
</feature>
<dbReference type="InterPro" id="IPR003798">
    <property type="entry name" value="DNA_recombination_RmuC"/>
</dbReference>
<evidence type="ECO:0000313" key="8">
    <source>
        <dbReference type="EMBL" id="MFD2674248.1"/>
    </source>
</evidence>
<dbReference type="Proteomes" id="UP001597453">
    <property type="component" value="Unassembled WGS sequence"/>
</dbReference>
<evidence type="ECO:0000313" key="9">
    <source>
        <dbReference type="Proteomes" id="UP001597453"/>
    </source>
</evidence>
<evidence type="ECO:0000256" key="3">
    <source>
        <dbReference type="ARBA" id="ARBA00023054"/>
    </source>
</evidence>
<keyword evidence="3 5" id="KW-0175">Coiled coil</keyword>
<sequence>MEILWLAIGLILGAALGIVLGLYAVRGRSVAAESRAAVAEARLDELRNNSAFTEQSAQRQQLAQSQLLRELQPMRSELTTMRETVAELEQERIELHGRLSEQLRLQATSDRELREATHQLASAMRANTTRGNWGEAQLRNLLESAGMIHHVDFDTQVTVSTDDGKQRPDAIVHLPGDHHLIIDAKAPMSYFLDAMRLRDHDDESARRRTDLMRKHAGAVRGHVDALRARDYPAAVSGSARFVIAYIPSEAAVSAALNHDAELLDYAFARGVAIASPVTLWSILRSVAAAWQQERVSESAAEVLQLSQELYHRFATTSEHLSTLGKRLRGSVDAYDKLVGSVETRLFPTARKLAEFDPSAKSLETLKPVERTPRSLTAPEFDHAAGAET</sequence>
<gene>
    <name evidence="8" type="ORF">ACFSUQ_02895</name>
</gene>
<evidence type="ECO:0000256" key="5">
    <source>
        <dbReference type="SAM" id="Coils"/>
    </source>
</evidence>
<keyword evidence="7" id="KW-0472">Membrane</keyword>
<evidence type="ECO:0000256" key="6">
    <source>
        <dbReference type="SAM" id="MobiDB-lite"/>
    </source>
</evidence>
<accession>A0ABW5RGS1</accession>
<keyword evidence="7" id="KW-1133">Transmembrane helix</keyword>
<evidence type="ECO:0000256" key="1">
    <source>
        <dbReference type="ARBA" id="ARBA00003416"/>
    </source>
</evidence>
<protein>
    <submittedName>
        <fullName evidence="8">DNA recombination protein RmuC</fullName>
    </submittedName>
</protein>
<organism evidence="8 9">
    <name type="scientific">Gulosibacter bifidus</name>
    <dbReference type="NCBI Taxonomy" id="272239"/>
    <lineage>
        <taxon>Bacteria</taxon>
        <taxon>Bacillati</taxon>
        <taxon>Actinomycetota</taxon>
        <taxon>Actinomycetes</taxon>
        <taxon>Micrococcales</taxon>
        <taxon>Microbacteriaceae</taxon>
        <taxon>Gulosibacter</taxon>
    </lineage>
</organism>
<comment type="caution">
    <text evidence="8">The sequence shown here is derived from an EMBL/GenBank/DDBJ whole genome shotgun (WGS) entry which is preliminary data.</text>
</comment>
<feature type="region of interest" description="Disordered" evidence="6">
    <location>
        <begin position="366"/>
        <end position="388"/>
    </location>
</feature>
<dbReference type="PANTHER" id="PTHR30563">
    <property type="entry name" value="DNA RECOMBINATION PROTEIN RMUC"/>
    <property type="match status" value="1"/>
</dbReference>
<dbReference type="EMBL" id="JBHUNF010000001">
    <property type="protein sequence ID" value="MFD2674248.1"/>
    <property type="molecule type" value="Genomic_DNA"/>
</dbReference>
<reference evidence="9" key="1">
    <citation type="journal article" date="2019" name="Int. J. Syst. Evol. Microbiol.">
        <title>The Global Catalogue of Microorganisms (GCM) 10K type strain sequencing project: providing services to taxonomists for standard genome sequencing and annotation.</title>
        <authorList>
            <consortium name="The Broad Institute Genomics Platform"/>
            <consortium name="The Broad Institute Genome Sequencing Center for Infectious Disease"/>
            <person name="Wu L."/>
            <person name="Ma J."/>
        </authorList>
    </citation>
    <scope>NUCLEOTIDE SEQUENCE [LARGE SCALE GENOMIC DNA]</scope>
    <source>
        <strain evidence="9">TISTR 1511</strain>
    </source>
</reference>
<dbReference type="RefSeq" id="WP_066057583.1">
    <property type="nucleotide sequence ID" value="NZ_JBHUNF010000001.1"/>
</dbReference>
<comment type="function">
    <text evidence="1">Involved in DNA recombination.</text>
</comment>
<name>A0ABW5RGS1_9MICO</name>
<comment type="similarity">
    <text evidence="2">Belongs to the RmuC family.</text>
</comment>
<dbReference type="Pfam" id="PF02646">
    <property type="entry name" value="RmuC"/>
    <property type="match status" value="1"/>
</dbReference>
<feature type="compositionally biased region" description="Basic and acidic residues" evidence="6">
    <location>
        <begin position="379"/>
        <end position="388"/>
    </location>
</feature>
<evidence type="ECO:0000256" key="4">
    <source>
        <dbReference type="ARBA" id="ARBA00023172"/>
    </source>
</evidence>
<keyword evidence="9" id="KW-1185">Reference proteome</keyword>
<feature type="transmembrane region" description="Helical" evidence="7">
    <location>
        <begin position="6"/>
        <end position="25"/>
    </location>
</feature>
<dbReference type="PANTHER" id="PTHR30563:SF0">
    <property type="entry name" value="DNA RECOMBINATION PROTEIN RMUC"/>
    <property type="match status" value="1"/>
</dbReference>
<keyword evidence="4" id="KW-0233">DNA recombination</keyword>
<keyword evidence="7" id="KW-0812">Transmembrane</keyword>
<evidence type="ECO:0000256" key="7">
    <source>
        <dbReference type="SAM" id="Phobius"/>
    </source>
</evidence>
<proteinExistence type="inferred from homology"/>
<evidence type="ECO:0000256" key="2">
    <source>
        <dbReference type="ARBA" id="ARBA00009840"/>
    </source>
</evidence>